<proteinExistence type="inferred from homology"/>
<dbReference type="eggNOG" id="KOG1521">
    <property type="taxonomic scope" value="Eukaryota"/>
</dbReference>
<dbReference type="GO" id="GO:0005666">
    <property type="term" value="C:RNA polymerase III complex"/>
    <property type="evidence" value="ECO:0007669"/>
    <property type="project" value="TreeGrafter"/>
</dbReference>
<dbReference type="SUPFAM" id="SSF55257">
    <property type="entry name" value="RBP11-like subunits of RNA polymerase"/>
    <property type="match status" value="1"/>
</dbReference>
<feature type="domain" description="DNA-directed RNA polymerase RpoA/D/Rpb3-type" evidence="7">
    <location>
        <begin position="56"/>
        <end position="342"/>
    </location>
</feature>
<dbReference type="AlphaFoldDB" id="U4L7M8"/>
<dbReference type="InterPro" id="IPR033901">
    <property type="entry name" value="RNAPI/III_AC40"/>
</dbReference>
<dbReference type="NCBIfam" id="NF001988">
    <property type="entry name" value="PRK00783.1"/>
    <property type="match status" value="1"/>
</dbReference>
<dbReference type="FunFam" id="2.170.120.12:FF:000003">
    <property type="entry name" value="Dna-directed rna polymerases i and iii subunit"/>
    <property type="match status" value="1"/>
</dbReference>
<dbReference type="GO" id="GO:0046983">
    <property type="term" value="F:protein dimerization activity"/>
    <property type="evidence" value="ECO:0007669"/>
    <property type="project" value="InterPro"/>
</dbReference>
<keyword evidence="5" id="KW-0539">Nucleus</keyword>
<dbReference type="SMART" id="SM00662">
    <property type="entry name" value="RPOLD"/>
    <property type="match status" value="1"/>
</dbReference>
<comment type="subcellular location">
    <subcellularLocation>
        <location evidence="1">Nucleus</location>
    </subcellularLocation>
</comment>
<evidence type="ECO:0000313" key="9">
    <source>
        <dbReference type="Proteomes" id="UP000018144"/>
    </source>
</evidence>
<keyword evidence="3 8" id="KW-0240">DNA-directed RNA polymerase</keyword>
<name>U4L7M8_PYROM</name>
<dbReference type="Gene3D" id="2.170.120.12">
    <property type="entry name" value="DNA-directed RNA polymerase, insert domain"/>
    <property type="match status" value="1"/>
</dbReference>
<evidence type="ECO:0000256" key="1">
    <source>
        <dbReference type="ARBA" id="ARBA00004123"/>
    </source>
</evidence>
<dbReference type="InterPro" id="IPR011263">
    <property type="entry name" value="DNA-dir_RNA_pol_RpoA/D/Rpb3"/>
</dbReference>
<dbReference type="GO" id="GO:0003899">
    <property type="term" value="F:DNA-directed RNA polymerase activity"/>
    <property type="evidence" value="ECO:0007669"/>
    <property type="project" value="InterPro"/>
</dbReference>
<gene>
    <name evidence="8" type="ORF">PCON_13271</name>
</gene>
<protein>
    <recommendedName>
        <fullName evidence="2">DNA-directed RNA polymerases I and III subunit RPAC1</fullName>
    </recommendedName>
</protein>
<dbReference type="STRING" id="1076935.U4L7M8"/>
<dbReference type="Gene3D" id="3.30.1360.10">
    <property type="entry name" value="RNA polymerase, RBP11-like subunit"/>
    <property type="match status" value="1"/>
</dbReference>
<evidence type="ECO:0000256" key="4">
    <source>
        <dbReference type="ARBA" id="ARBA00023163"/>
    </source>
</evidence>
<evidence type="ECO:0000313" key="8">
    <source>
        <dbReference type="EMBL" id="CCX13678.1"/>
    </source>
</evidence>
<accession>U4L7M8</accession>
<dbReference type="OMA" id="KKKCRAF"/>
<dbReference type="OrthoDB" id="270173at2759"/>
<dbReference type="GO" id="GO:0055029">
    <property type="term" value="C:nuclear DNA-directed RNA polymerase complex"/>
    <property type="evidence" value="ECO:0007669"/>
    <property type="project" value="UniProtKB-ARBA"/>
</dbReference>
<dbReference type="HAMAP" id="MF_00320">
    <property type="entry name" value="RNApol_arch_Rpo3"/>
    <property type="match status" value="1"/>
</dbReference>
<organism evidence="8 9">
    <name type="scientific">Pyronema omphalodes (strain CBS 100304)</name>
    <name type="common">Pyronema confluens</name>
    <dbReference type="NCBI Taxonomy" id="1076935"/>
    <lineage>
        <taxon>Eukaryota</taxon>
        <taxon>Fungi</taxon>
        <taxon>Dikarya</taxon>
        <taxon>Ascomycota</taxon>
        <taxon>Pezizomycotina</taxon>
        <taxon>Pezizomycetes</taxon>
        <taxon>Pezizales</taxon>
        <taxon>Pyronemataceae</taxon>
        <taxon>Pyronema</taxon>
    </lineage>
</organism>
<dbReference type="Pfam" id="PF01000">
    <property type="entry name" value="RNA_pol_A_bac"/>
    <property type="match status" value="1"/>
</dbReference>
<evidence type="ECO:0000256" key="6">
    <source>
        <dbReference type="ARBA" id="ARBA00025804"/>
    </source>
</evidence>
<dbReference type="GO" id="GO:0006351">
    <property type="term" value="P:DNA-templated transcription"/>
    <property type="evidence" value="ECO:0007669"/>
    <property type="project" value="InterPro"/>
</dbReference>
<dbReference type="InterPro" id="IPR036603">
    <property type="entry name" value="RBP11-like"/>
</dbReference>
<keyword evidence="4" id="KW-0804">Transcription</keyword>
<dbReference type="InterPro" id="IPR011262">
    <property type="entry name" value="DNA-dir_RNA_pol_insert"/>
</dbReference>
<evidence type="ECO:0000256" key="3">
    <source>
        <dbReference type="ARBA" id="ARBA00022478"/>
    </source>
</evidence>
<dbReference type="GO" id="GO:0005736">
    <property type="term" value="C:RNA polymerase I complex"/>
    <property type="evidence" value="ECO:0007669"/>
    <property type="project" value="TreeGrafter"/>
</dbReference>
<dbReference type="InterPro" id="IPR022842">
    <property type="entry name" value="RNAP_Rpo3/Rpb3/RPAC1"/>
</dbReference>
<evidence type="ECO:0000259" key="7">
    <source>
        <dbReference type="SMART" id="SM00662"/>
    </source>
</evidence>
<dbReference type="CDD" id="cd07032">
    <property type="entry name" value="RNAP_I_II_AC40"/>
    <property type="match status" value="1"/>
</dbReference>
<dbReference type="SUPFAM" id="SSF56553">
    <property type="entry name" value="Insert subdomain of RNA polymerase alpha subunit"/>
    <property type="match status" value="1"/>
</dbReference>
<dbReference type="InterPro" id="IPR050518">
    <property type="entry name" value="Rpo3/RPB3_RNA_Pol_subunit"/>
</dbReference>
<dbReference type="Proteomes" id="UP000018144">
    <property type="component" value="Unassembled WGS sequence"/>
</dbReference>
<dbReference type="InterPro" id="IPR036643">
    <property type="entry name" value="RNApol_insert_sf"/>
</dbReference>
<keyword evidence="9" id="KW-1185">Reference proteome</keyword>
<dbReference type="PANTHER" id="PTHR11800">
    <property type="entry name" value="DNA-DIRECTED RNA POLYMERASE"/>
    <property type="match status" value="1"/>
</dbReference>
<dbReference type="EMBL" id="HF935887">
    <property type="protein sequence ID" value="CCX13678.1"/>
    <property type="molecule type" value="Genomic_DNA"/>
</dbReference>
<dbReference type="Pfam" id="PF01193">
    <property type="entry name" value="RNA_pol_L"/>
    <property type="match status" value="1"/>
</dbReference>
<reference evidence="8 9" key="1">
    <citation type="journal article" date="2013" name="PLoS Genet.">
        <title>The genome and development-dependent transcriptomes of Pyronema confluens: a window into fungal evolution.</title>
        <authorList>
            <person name="Traeger S."/>
            <person name="Altegoer F."/>
            <person name="Freitag M."/>
            <person name="Gabaldon T."/>
            <person name="Kempken F."/>
            <person name="Kumar A."/>
            <person name="Marcet-Houben M."/>
            <person name="Poggeler S."/>
            <person name="Stajich J.E."/>
            <person name="Nowrousian M."/>
        </authorList>
    </citation>
    <scope>NUCLEOTIDE SEQUENCE [LARGE SCALE GENOMIC DNA]</scope>
    <source>
        <strain evidence="9">CBS 100304</strain>
        <tissue evidence="8">Vegetative mycelium</tissue>
    </source>
</reference>
<evidence type="ECO:0000256" key="2">
    <source>
        <dbReference type="ARBA" id="ARBA00022083"/>
    </source>
</evidence>
<sequence>MPSSDRRNIVGINAETVSNVTSTDFPGHWPGEDNSWNLEKFRNTFKVDFFKNDKHHAEFDLIHIDASIANAFRRIMMAEVHSFAIEQCYILNNTSVIQDEVLAHRLGFIPIVGNHETMRNMKWSRKGVDPKTNAEYPPTVNDTLILHLEVTCQRIPGAPKNETDPDKLYTGHTVYARDLQWRPANSTQQVKFGDDPVRAGNPDIVIAKLRPGQEIVVTSHAIKGLGKDHAKFSPVATAGYRLLPTIDIKEPITGKSAERFQKCFPPGVVEIVNGEAKVVAPRNDTVSREVLRHEEFKGKVQLGRVRDHFIYFVESAGQWDSDEIFLESINILQAKVNRLKKHTLRMLQQEEEQAEREAGIEDADAMEE</sequence>
<evidence type="ECO:0000256" key="5">
    <source>
        <dbReference type="ARBA" id="ARBA00023242"/>
    </source>
</evidence>
<dbReference type="PANTHER" id="PTHR11800:SF13">
    <property type="entry name" value="DNA-DIRECTED RNA POLYMERASES I AND III SUBUNIT RPAC1"/>
    <property type="match status" value="1"/>
</dbReference>
<comment type="similarity">
    <text evidence="6">Belongs to the archaeal Rpo3/eukaryotic RPB3 RNA polymerase subunit family.</text>
</comment>